<evidence type="ECO:0000313" key="2">
    <source>
        <dbReference type="EnsemblPlants" id="Pp3c11_2860V3.1"/>
    </source>
</evidence>
<dbReference type="Gramene" id="Pp3c11_2860V3.1">
    <property type="protein sequence ID" value="Pp3c11_2860V3.1"/>
    <property type="gene ID" value="Pp3c11_2860"/>
</dbReference>
<reference evidence="1 3" key="2">
    <citation type="journal article" date="2018" name="Plant J.">
        <title>The Physcomitrella patens chromosome-scale assembly reveals moss genome structure and evolution.</title>
        <authorList>
            <person name="Lang D."/>
            <person name="Ullrich K.K."/>
            <person name="Murat F."/>
            <person name="Fuchs J."/>
            <person name="Jenkins J."/>
            <person name="Haas F.B."/>
            <person name="Piednoel M."/>
            <person name="Gundlach H."/>
            <person name="Van Bel M."/>
            <person name="Meyberg R."/>
            <person name="Vives C."/>
            <person name="Morata J."/>
            <person name="Symeonidi A."/>
            <person name="Hiss M."/>
            <person name="Muchero W."/>
            <person name="Kamisugi Y."/>
            <person name="Saleh O."/>
            <person name="Blanc G."/>
            <person name="Decker E.L."/>
            <person name="van Gessel N."/>
            <person name="Grimwood J."/>
            <person name="Hayes R.D."/>
            <person name="Graham S.W."/>
            <person name="Gunter L.E."/>
            <person name="McDaniel S.F."/>
            <person name="Hoernstein S.N.W."/>
            <person name="Larsson A."/>
            <person name="Li F.W."/>
            <person name="Perroud P.F."/>
            <person name="Phillips J."/>
            <person name="Ranjan P."/>
            <person name="Rokshar D.S."/>
            <person name="Rothfels C.J."/>
            <person name="Schneider L."/>
            <person name="Shu S."/>
            <person name="Stevenson D.W."/>
            <person name="Thummler F."/>
            <person name="Tillich M."/>
            <person name="Villarreal Aguilar J.C."/>
            <person name="Widiez T."/>
            <person name="Wong G.K."/>
            <person name="Wymore A."/>
            <person name="Zhang Y."/>
            <person name="Zimmer A.D."/>
            <person name="Quatrano R.S."/>
            <person name="Mayer K.F.X."/>
            <person name="Goodstein D."/>
            <person name="Casacuberta J.M."/>
            <person name="Vandepoele K."/>
            <person name="Reski R."/>
            <person name="Cuming A.C."/>
            <person name="Tuskan G.A."/>
            <person name="Maumus F."/>
            <person name="Salse J."/>
            <person name="Schmutz J."/>
            <person name="Rensing S.A."/>
        </authorList>
    </citation>
    <scope>NUCLEOTIDE SEQUENCE [LARGE SCALE GENOMIC DNA]</scope>
    <source>
        <strain evidence="2 3">cv. Gransden 2004</strain>
    </source>
</reference>
<keyword evidence="3" id="KW-1185">Reference proteome</keyword>
<organism evidence="1">
    <name type="scientific">Physcomitrium patens</name>
    <name type="common">Spreading-leaved earth moss</name>
    <name type="synonym">Physcomitrella patens</name>
    <dbReference type="NCBI Taxonomy" id="3218"/>
    <lineage>
        <taxon>Eukaryota</taxon>
        <taxon>Viridiplantae</taxon>
        <taxon>Streptophyta</taxon>
        <taxon>Embryophyta</taxon>
        <taxon>Bryophyta</taxon>
        <taxon>Bryophytina</taxon>
        <taxon>Bryopsida</taxon>
        <taxon>Funariidae</taxon>
        <taxon>Funariales</taxon>
        <taxon>Funariaceae</taxon>
        <taxon>Physcomitrium</taxon>
    </lineage>
</organism>
<dbReference type="InParanoid" id="A0A2K1JTD3"/>
<dbReference type="InterPro" id="IPR038929">
    <property type="entry name" value="CCDC13"/>
</dbReference>
<dbReference type="EMBL" id="ABEU02000011">
    <property type="protein sequence ID" value="PNR44746.1"/>
    <property type="molecule type" value="Genomic_DNA"/>
</dbReference>
<evidence type="ECO:0000313" key="1">
    <source>
        <dbReference type="EMBL" id="PNR44746.1"/>
    </source>
</evidence>
<dbReference type="AlphaFoldDB" id="A0A2K1JTD3"/>
<dbReference type="EnsemblPlants" id="Pp3c11_2860V3.1">
    <property type="protein sequence ID" value="Pp3c11_2860V3.1"/>
    <property type="gene ID" value="Pp3c11_2860"/>
</dbReference>
<sequence length="295" mass="34521">MATDLENRSPIQDVAELDKRNEEIAALREILSSMTSGEGDLRDAKLIELFKKNKMLNVQLERERTRTRTMRKTVTFIQEELRRREQVEVQEDKLVKMGVYYWVDKYQRTSTKLMEAQSKIGAMDTKIHKLMFALRREVGNHMPIDKVLEEGSGWVGRSEQISLLKHKVEELKSLCKDMMPTSKPVRHTTLHHDDRRTVEILHRNQIEKVDHDRRVQYDNLVHDFVRLTKAWGEQRDKLIASNARRSVLEKQIFKAKNTVAVLLSKSKNDDLLINALSIELGGMRQTPTVFLHWLP</sequence>
<dbReference type="STRING" id="3218.A0A2K1JTD3"/>
<reference evidence="2" key="3">
    <citation type="submission" date="2020-12" db="UniProtKB">
        <authorList>
            <consortium name="EnsemblPlants"/>
        </authorList>
    </citation>
    <scope>IDENTIFICATION</scope>
</reference>
<dbReference type="Proteomes" id="UP000006727">
    <property type="component" value="Chromosome 11"/>
</dbReference>
<dbReference type="PaxDb" id="3218-PP1S39_327V6.1"/>
<evidence type="ECO:0000313" key="3">
    <source>
        <dbReference type="Proteomes" id="UP000006727"/>
    </source>
</evidence>
<dbReference type="PANTHER" id="PTHR31935">
    <property type="entry name" value="COILED-COIL DOMAIN-CONTAINING PROTEIN 13"/>
    <property type="match status" value="1"/>
</dbReference>
<name>A0A2K1JTD3_PHYPA</name>
<protein>
    <submittedName>
        <fullName evidence="1 2">Uncharacterized protein</fullName>
    </submittedName>
</protein>
<gene>
    <name evidence="1" type="ORF">PHYPA_014516</name>
</gene>
<proteinExistence type="predicted"/>
<reference evidence="1 3" key="1">
    <citation type="journal article" date="2008" name="Science">
        <title>The Physcomitrella genome reveals evolutionary insights into the conquest of land by plants.</title>
        <authorList>
            <person name="Rensing S."/>
            <person name="Lang D."/>
            <person name="Zimmer A."/>
            <person name="Terry A."/>
            <person name="Salamov A."/>
            <person name="Shapiro H."/>
            <person name="Nishiyama T."/>
            <person name="Perroud P.-F."/>
            <person name="Lindquist E."/>
            <person name="Kamisugi Y."/>
            <person name="Tanahashi T."/>
            <person name="Sakakibara K."/>
            <person name="Fujita T."/>
            <person name="Oishi K."/>
            <person name="Shin-I T."/>
            <person name="Kuroki Y."/>
            <person name="Toyoda A."/>
            <person name="Suzuki Y."/>
            <person name="Hashimoto A."/>
            <person name="Yamaguchi K."/>
            <person name="Sugano A."/>
            <person name="Kohara Y."/>
            <person name="Fujiyama A."/>
            <person name="Anterola A."/>
            <person name="Aoki S."/>
            <person name="Ashton N."/>
            <person name="Barbazuk W.B."/>
            <person name="Barker E."/>
            <person name="Bennetzen J."/>
            <person name="Bezanilla M."/>
            <person name="Blankenship R."/>
            <person name="Cho S.H."/>
            <person name="Dutcher S."/>
            <person name="Estelle M."/>
            <person name="Fawcett J.A."/>
            <person name="Gundlach H."/>
            <person name="Hanada K."/>
            <person name="Heyl A."/>
            <person name="Hicks K.A."/>
            <person name="Hugh J."/>
            <person name="Lohr M."/>
            <person name="Mayer K."/>
            <person name="Melkozernov A."/>
            <person name="Murata T."/>
            <person name="Nelson D."/>
            <person name="Pils B."/>
            <person name="Prigge M."/>
            <person name="Reiss B."/>
            <person name="Renner T."/>
            <person name="Rombauts S."/>
            <person name="Rushton P."/>
            <person name="Sanderfoot A."/>
            <person name="Schween G."/>
            <person name="Shiu S.-H."/>
            <person name="Stueber K."/>
            <person name="Theodoulou F.L."/>
            <person name="Tu H."/>
            <person name="Van de Peer Y."/>
            <person name="Verrier P.J."/>
            <person name="Waters E."/>
            <person name="Wood A."/>
            <person name="Yang L."/>
            <person name="Cove D."/>
            <person name="Cuming A."/>
            <person name="Hasebe M."/>
            <person name="Lucas S."/>
            <person name="Mishler D.B."/>
            <person name="Reski R."/>
            <person name="Grigoriev I."/>
            <person name="Quatrano R.S."/>
            <person name="Boore J.L."/>
        </authorList>
    </citation>
    <scope>NUCLEOTIDE SEQUENCE [LARGE SCALE GENOMIC DNA]</scope>
    <source>
        <strain evidence="2 3">cv. Gransden 2004</strain>
    </source>
</reference>
<accession>A0A2K1JTD3</accession>
<dbReference type="PANTHER" id="PTHR31935:SF1">
    <property type="entry name" value="COILED-COIL DOMAIN-CONTAINING PROTEIN 13"/>
    <property type="match status" value="1"/>
</dbReference>